<keyword evidence="4" id="KW-1185">Reference proteome</keyword>
<evidence type="ECO:0000313" key="4">
    <source>
        <dbReference type="Proteomes" id="UP001595880"/>
    </source>
</evidence>
<dbReference type="Pfam" id="PF04012">
    <property type="entry name" value="PspA_IM30"/>
    <property type="match status" value="1"/>
</dbReference>
<dbReference type="PANTHER" id="PTHR31088">
    <property type="entry name" value="MEMBRANE-ASSOCIATED PROTEIN VIPP1, CHLOROPLASTIC"/>
    <property type="match status" value="1"/>
</dbReference>
<name>A0ABV8VT35_9BACI</name>
<dbReference type="PANTHER" id="PTHR31088:SF6">
    <property type="entry name" value="PHAGE SHOCK PROTEIN A"/>
    <property type="match status" value="1"/>
</dbReference>
<organism evidence="3 4">
    <name type="scientific">Gracilibacillus marinus</name>
    <dbReference type="NCBI Taxonomy" id="630535"/>
    <lineage>
        <taxon>Bacteria</taxon>
        <taxon>Bacillati</taxon>
        <taxon>Bacillota</taxon>
        <taxon>Bacilli</taxon>
        <taxon>Bacillales</taxon>
        <taxon>Bacillaceae</taxon>
        <taxon>Gracilibacillus</taxon>
    </lineage>
</organism>
<evidence type="ECO:0000313" key="3">
    <source>
        <dbReference type="EMBL" id="MFC4386440.1"/>
    </source>
</evidence>
<comment type="caution">
    <text evidence="3">The sequence shown here is derived from an EMBL/GenBank/DDBJ whole genome shotgun (WGS) entry which is preliminary data.</text>
</comment>
<comment type="similarity">
    <text evidence="1">Belongs to the PspA/Vipp/IM30 family.</text>
</comment>
<dbReference type="InterPro" id="IPR007157">
    <property type="entry name" value="PspA_VIPP1"/>
</dbReference>
<feature type="coiled-coil region" evidence="2">
    <location>
        <begin position="90"/>
        <end position="138"/>
    </location>
</feature>
<evidence type="ECO:0000256" key="1">
    <source>
        <dbReference type="ARBA" id="ARBA00043985"/>
    </source>
</evidence>
<dbReference type="RefSeq" id="WP_390195045.1">
    <property type="nucleotide sequence ID" value="NZ_JBHSDV010000001.1"/>
</dbReference>
<dbReference type="EMBL" id="JBHSDV010000001">
    <property type="protein sequence ID" value="MFC4386440.1"/>
    <property type="molecule type" value="Genomic_DNA"/>
</dbReference>
<reference evidence="4" key="1">
    <citation type="journal article" date="2019" name="Int. J. Syst. Evol. Microbiol.">
        <title>The Global Catalogue of Microorganisms (GCM) 10K type strain sequencing project: providing services to taxonomists for standard genome sequencing and annotation.</title>
        <authorList>
            <consortium name="The Broad Institute Genomics Platform"/>
            <consortium name="The Broad Institute Genome Sequencing Center for Infectious Disease"/>
            <person name="Wu L."/>
            <person name="Ma J."/>
        </authorList>
    </citation>
    <scope>NUCLEOTIDE SEQUENCE [LARGE SCALE GENOMIC DNA]</scope>
    <source>
        <strain evidence="4">KACC 14058</strain>
    </source>
</reference>
<dbReference type="Proteomes" id="UP001595880">
    <property type="component" value="Unassembled WGS sequence"/>
</dbReference>
<proteinExistence type="inferred from homology"/>
<evidence type="ECO:0000256" key="2">
    <source>
        <dbReference type="SAM" id="Coils"/>
    </source>
</evidence>
<keyword evidence="2" id="KW-0175">Coiled coil</keyword>
<sequence>MSNLFTRIKDSIVADLHELVDQKEEKNPIAHVNQYIRECENEVKKIKRLVEKQYEIKHDISRELSQAKLMKEKRNRQYDLAVSMEETELANEVQLEVDQFNKRVEQLESMEVQAIKDLEQVETKYVQMKQKLKDLYVKRLELRSRENIARTKQGMNKVLETELISKSASKFAELESYIERIEQRVHSEYRLHTLDARFAELEKKASNSN</sequence>
<gene>
    <name evidence="3" type="ORF">ACFOZ1_01325</name>
</gene>
<accession>A0ABV8VT35</accession>
<protein>
    <submittedName>
        <fullName evidence="3">PspA/IM30 family protein</fullName>
    </submittedName>
</protein>